<dbReference type="GO" id="GO:0003677">
    <property type="term" value="F:DNA binding"/>
    <property type="evidence" value="ECO:0007669"/>
    <property type="project" value="InterPro"/>
</dbReference>
<feature type="compositionally biased region" description="Basic and acidic residues" evidence="4">
    <location>
        <begin position="427"/>
        <end position="439"/>
    </location>
</feature>
<dbReference type="CDD" id="cd06444">
    <property type="entry name" value="DNA_pol_A"/>
    <property type="match status" value="1"/>
</dbReference>
<keyword evidence="6" id="KW-0378">Hydrolase</keyword>
<gene>
    <name evidence="6" type="ORF">FLP23_09505</name>
</gene>
<dbReference type="SMART" id="SM00482">
    <property type="entry name" value="POLAc"/>
    <property type="match status" value="1"/>
</dbReference>
<feature type="domain" description="DNA-directed DNA polymerase family A palm" evidence="5">
    <location>
        <begin position="301"/>
        <end position="508"/>
    </location>
</feature>
<keyword evidence="6" id="KW-0269">Exonuclease</keyword>
<dbReference type="RefSeq" id="WP_149325640.1">
    <property type="nucleotide sequence ID" value="NZ_CP043504.1"/>
</dbReference>
<name>A0A5C1Y7Z4_9MICO</name>
<dbReference type="EMBL" id="CP043504">
    <property type="protein sequence ID" value="QEO10223.1"/>
    <property type="molecule type" value="Genomic_DNA"/>
</dbReference>
<dbReference type="GO" id="GO:0006302">
    <property type="term" value="P:double-strand break repair"/>
    <property type="evidence" value="ECO:0007669"/>
    <property type="project" value="TreeGrafter"/>
</dbReference>
<evidence type="ECO:0000256" key="4">
    <source>
        <dbReference type="SAM" id="MobiDB-lite"/>
    </source>
</evidence>
<comment type="catalytic activity">
    <reaction evidence="3">
        <text>DNA(n) + a 2'-deoxyribonucleoside 5'-triphosphate = DNA(n+1) + diphosphate</text>
        <dbReference type="Rhea" id="RHEA:22508"/>
        <dbReference type="Rhea" id="RHEA-COMP:17339"/>
        <dbReference type="Rhea" id="RHEA-COMP:17340"/>
        <dbReference type="ChEBI" id="CHEBI:33019"/>
        <dbReference type="ChEBI" id="CHEBI:61560"/>
        <dbReference type="ChEBI" id="CHEBI:173112"/>
        <dbReference type="EC" id="2.7.7.7"/>
    </reaction>
</comment>
<dbReference type="GO" id="GO:0004527">
    <property type="term" value="F:exonuclease activity"/>
    <property type="evidence" value="ECO:0007669"/>
    <property type="project" value="UniProtKB-KW"/>
</dbReference>
<keyword evidence="7" id="KW-1185">Reference proteome</keyword>
<dbReference type="AlphaFoldDB" id="A0A5C1Y7Z4"/>
<keyword evidence="6" id="KW-0540">Nuclease</keyword>
<organism evidence="6 7">
    <name type="scientific">Protaetiibacter larvae</name>
    <dbReference type="NCBI Taxonomy" id="2592654"/>
    <lineage>
        <taxon>Bacteria</taxon>
        <taxon>Bacillati</taxon>
        <taxon>Actinomycetota</taxon>
        <taxon>Actinomycetes</taxon>
        <taxon>Micrococcales</taxon>
        <taxon>Microbacteriaceae</taxon>
        <taxon>Protaetiibacter</taxon>
    </lineage>
</organism>
<dbReference type="InterPro" id="IPR001098">
    <property type="entry name" value="DNA-dir_DNA_pol_A_palm_dom"/>
</dbReference>
<accession>A0A5C1Y7Z4</accession>
<dbReference type="InterPro" id="IPR043502">
    <property type="entry name" value="DNA/RNA_pol_sf"/>
</dbReference>
<dbReference type="Gene3D" id="3.30.70.370">
    <property type="match status" value="1"/>
</dbReference>
<protein>
    <recommendedName>
        <fullName evidence="1">DNA-directed DNA polymerase</fullName>
        <ecNumber evidence="1">2.7.7.7</ecNumber>
    </recommendedName>
</protein>
<evidence type="ECO:0000259" key="5">
    <source>
        <dbReference type="SMART" id="SM00482"/>
    </source>
</evidence>
<dbReference type="EC" id="2.7.7.7" evidence="1"/>
<dbReference type="GO" id="GO:0006261">
    <property type="term" value="P:DNA-templated DNA replication"/>
    <property type="evidence" value="ECO:0007669"/>
    <property type="project" value="InterPro"/>
</dbReference>
<dbReference type="Proteomes" id="UP000322159">
    <property type="component" value="Chromosome"/>
</dbReference>
<dbReference type="SUPFAM" id="SSF56672">
    <property type="entry name" value="DNA/RNA polymerases"/>
    <property type="match status" value="1"/>
</dbReference>
<proteinExistence type="predicted"/>
<reference evidence="6 7" key="1">
    <citation type="submission" date="2019-09" db="EMBL/GenBank/DDBJ databases">
        <title>Genome sequencing of strain KACC 19322.</title>
        <authorList>
            <person name="Heo J."/>
            <person name="Kim S.-J."/>
            <person name="Kim J.-S."/>
            <person name="Hong S.-B."/>
            <person name="Kwon S.-W."/>
        </authorList>
    </citation>
    <scope>NUCLEOTIDE SEQUENCE [LARGE SCALE GENOMIC DNA]</scope>
    <source>
        <strain evidence="6 7">KACC 19322</strain>
    </source>
</reference>
<sequence length="549" mass="59254">MFLAVSSPSREIVDAVALGSDGTERGRQRIPAAGFAQWAASREREHPRWLWDDTQRWYPALLAAGVRIERCVDLRLSRAILRSAPAARGSELAAAPRDRWDARSVAVDEAPDALFSLVEPEPDDDPFEEFARQRAAIAASSEPGRLGLLTAADSVGALVAAELRFAGLPWDAERHDRILTELLGARVPGGRPARMEALVAQIRSALDDPEVNPDSAPTLLKSLQRAGLRVGSTSRWELAGIDHPVVAPLTAYKKLARLYTANGWAWLDEWVRDGRFRGVYVPAGVVTGRWASLGGGALQLPKQVRGAVVADPGWKLVVADAAQLEPRVLAAMSGDAAMARAGRAHDLYQGMVDAGAVGTRSQAKYGMLGAIYGGTTGESGRMRPRIEKAFPRAMAFVEDAARAGERGEIVRTWLGRGSPPGAASGWDETRSDAERDRSRSGQRAWGRFTRNFIVQGTAAEWALCWMGSVRRLLWTLGGGDEAAAPFTARPHLVFFLHDELIVHAPEELAEATADALREAAVEAGRILFGTAPVEFPLSVAIVDSYADAK</sequence>
<evidence type="ECO:0000313" key="6">
    <source>
        <dbReference type="EMBL" id="QEO10223.1"/>
    </source>
</evidence>
<dbReference type="PANTHER" id="PTHR10133">
    <property type="entry name" value="DNA POLYMERASE I"/>
    <property type="match status" value="1"/>
</dbReference>
<dbReference type="Pfam" id="PF00476">
    <property type="entry name" value="DNA_pol_A"/>
    <property type="match status" value="1"/>
</dbReference>
<evidence type="ECO:0000256" key="3">
    <source>
        <dbReference type="ARBA" id="ARBA00049244"/>
    </source>
</evidence>
<dbReference type="PANTHER" id="PTHR10133:SF27">
    <property type="entry name" value="DNA POLYMERASE NU"/>
    <property type="match status" value="1"/>
</dbReference>
<dbReference type="Gene3D" id="1.10.150.20">
    <property type="entry name" value="5' to 3' exonuclease, C-terminal subdomain"/>
    <property type="match status" value="1"/>
</dbReference>
<dbReference type="KEGG" id="lyk:FLP23_09505"/>
<evidence type="ECO:0000256" key="2">
    <source>
        <dbReference type="ARBA" id="ARBA00022705"/>
    </source>
</evidence>
<keyword evidence="2" id="KW-0235">DNA replication</keyword>
<evidence type="ECO:0000256" key="1">
    <source>
        <dbReference type="ARBA" id="ARBA00012417"/>
    </source>
</evidence>
<feature type="region of interest" description="Disordered" evidence="4">
    <location>
        <begin position="413"/>
        <end position="440"/>
    </location>
</feature>
<evidence type="ECO:0000313" key="7">
    <source>
        <dbReference type="Proteomes" id="UP000322159"/>
    </source>
</evidence>
<dbReference type="GO" id="GO:0003887">
    <property type="term" value="F:DNA-directed DNA polymerase activity"/>
    <property type="evidence" value="ECO:0007669"/>
    <property type="project" value="UniProtKB-EC"/>
</dbReference>
<dbReference type="InterPro" id="IPR002298">
    <property type="entry name" value="DNA_polymerase_A"/>
</dbReference>
<dbReference type="NCBIfam" id="NF011538">
    <property type="entry name" value="PRK14975.1-1"/>
    <property type="match status" value="1"/>
</dbReference>
<dbReference type="OrthoDB" id="4414061at2"/>